<evidence type="ECO:0000313" key="2">
    <source>
        <dbReference type="EMBL" id="GBP25823.1"/>
    </source>
</evidence>
<keyword evidence="3" id="KW-1185">Reference proteome</keyword>
<accession>A0A4C1UH65</accession>
<dbReference type="AlphaFoldDB" id="A0A4C1UH65"/>
<dbReference type="EMBL" id="BGZK01000172">
    <property type="protein sequence ID" value="GBP25823.1"/>
    <property type="molecule type" value="Genomic_DNA"/>
</dbReference>
<comment type="caution">
    <text evidence="2">The sequence shown here is derived from an EMBL/GenBank/DDBJ whole genome shotgun (WGS) entry which is preliminary data.</text>
</comment>
<dbReference type="Proteomes" id="UP000299102">
    <property type="component" value="Unassembled WGS sequence"/>
</dbReference>
<name>A0A4C1UH65_EUMVA</name>
<proteinExistence type="predicted"/>
<organism evidence="2 3">
    <name type="scientific">Eumeta variegata</name>
    <name type="common">Bagworm moth</name>
    <name type="synonym">Eumeta japonica</name>
    <dbReference type="NCBI Taxonomy" id="151549"/>
    <lineage>
        <taxon>Eukaryota</taxon>
        <taxon>Metazoa</taxon>
        <taxon>Ecdysozoa</taxon>
        <taxon>Arthropoda</taxon>
        <taxon>Hexapoda</taxon>
        <taxon>Insecta</taxon>
        <taxon>Pterygota</taxon>
        <taxon>Neoptera</taxon>
        <taxon>Endopterygota</taxon>
        <taxon>Lepidoptera</taxon>
        <taxon>Glossata</taxon>
        <taxon>Ditrysia</taxon>
        <taxon>Tineoidea</taxon>
        <taxon>Psychidae</taxon>
        <taxon>Oiketicinae</taxon>
        <taxon>Eumeta</taxon>
    </lineage>
</organism>
<evidence type="ECO:0000256" key="1">
    <source>
        <dbReference type="SAM" id="MobiDB-lite"/>
    </source>
</evidence>
<feature type="region of interest" description="Disordered" evidence="1">
    <location>
        <begin position="1"/>
        <end position="30"/>
    </location>
</feature>
<reference evidence="2 3" key="1">
    <citation type="journal article" date="2019" name="Commun. Biol.">
        <title>The bagworm genome reveals a unique fibroin gene that provides high tensile strength.</title>
        <authorList>
            <person name="Kono N."/>
            <person name="Nakamura H."/>
            <person name="Ohtoshi R."/>
            <person name="Tomita M."/>
            <person name="Numata K."/>
            <person name="Arakawa K."/>
        </authorList>
    </citation>
    <scope>NUCLEOTIDE SEQUENCE [LARGE SCALE GENOMIC DNA]</scope>
</reference>
<protein>
    <submittedName>
        <fullName evidence="2">Uncharacterized protein</fullName>
    </submittedName>
</protein>
<evidence type="ECO:0000313" key="3">
    <source>
        <dbReference type="Proteomes" id="UP000299102"/>
    </source>
</evidence>
<sequence length="153" mass="17598">MSRKNIIQRSPRGVSEGRPPPAPPARRPAGAPGPCIINEYSCVFRTNNFSDLLAERDWHFTEFRGSRGPTENSDNQLYLPDWIGKLDCISSDFNNSIFYVDFPNYIRAFVQCTRPTPSTELTTTRRSRIHRQFLFAKHVFLTNWTEKISSSVL</sequence>
<gene>
    <name evidence="2" type="ORF">EVAR_94843_1</name>
</gene>